<feature type="transmembrane region" description="Helical" evidence="6">
    <location>
        <begin position="318"/>
        <end position="339"/>
    </location>
</feature>
<protein>
    <submittedName>
        <fullName evidence="8">MFS transporter</fullName>
    </submittedName>
</protein>
<feature type="transmembrane region" description="Helical" evidence="6">
    <location>
        <begin position="223"/>
        <end position="248"/>
    </location>
</feature>
<dbReference type="PANTHER" id="PTHR11328">
    <property type="entry name" value="MAJOR FACILITATOR SUPERFAMILY DOMAIN-CONTAINING PROTEIN"/>
    <property type="match status" value="1"/>
</dbReference>
<keyword evidence="2" id="KW-0813">Transport</keyword>
<dbReference type="EMBL" id="VNJK01000001">
    <property type="protein sequence ID" value="TVX94321.1"/>
    <property type="molecule type" value="Genomic_DNA"/>
</dbReference>
<dbReference type="Pfam" id="PF13347">
    <property type="entry name" value="MFS_2"/>
    <property type="match status" value="1"/>
</dbReference>
<feature type="transmembrane region" description="Helical" evidence="6">
    <location>
        <begin position="107"/>
        <end position="131"/>
    </location>
</feature>
<dbReference type="PROSITE" id="PS50850">
    <property type="entry name" value="MFS"/>
    <property type="match status" value="1"/>
</dbReference>
<feature type="transmembrane region" description="Helical" evidence="6">
    <location>
        <begin position="152"/>
        <end position="170"/>
    </location>
</feature>
<dbReference type="InterPro" id="IPR036259">
    <property type="entry name" value="MFS_trans_sf"/>
</dbReference>
<dbReference type="AlphaFoldDB" id="A0A559J382"/>
<name>A0A559J382_9BACL</name>
<dbReference type="InterPro" id="IPR039672">
    <property type="entry name" value="MFS_2"/>
</dbReference>
<keyword evidence="3 6" id="KW-0812">Transmembrane</keyword>
<dbReference type="GO" id="GO:0008643">
    <property type="term" value="P:carbohydrate transport"/>
    <property type="evidence" value="ECO:0007669"/>
    <property type="project" value="InterPro"/>
</dbReference>
<dbReference type="PANTHER" id="PTHR11328:SF24">
    <property type="entry name" value="MAJOR FACILITATOR SUPERFAMILY (MFS) PROFILE DOMAIN-CONTAINING PROTEIN"/>
    <property type="match status" value="1"/>
</dbReference>
<feature type="transmembrane region" description="Helical" evidence="6">
    <location>
        <begin position="397"/>
        <end position="419"/>
    </location>
</feature>
<comment type="caution">
    <text evidence="8">The sequence shown here is derived from an EMBL/GenBank/DDBJ whole genome shotgun (WGS) entry which is preliminary data.</text>
</comment>
<proteinExistence type="predicted"/>
<dbReference type="GO" id="GO:0005886">
    <property type="term" value="C:plasma membrane"/>
    <property type="evidence" value="ECO:0007669"/>
    <property type="project" value="UniProtKB-SubCell"/>
</dbReference>
<dbReference type="RefSeq" id="WP_144991428.1">
    <property type="nucleotide sequence ID" value="NZ_VNJK01000001.1"/>
</dbReference>
<evidence type="ECO:0000313" key="9">
    <source>
        <dbReference type="Proteomes" id="UP000318102"/>
    </source>
</evidence>
<comment type="subcellular location">
    <subcellularLocation>
        <location evidence="1">Cell membrane</location>
        <topology evidence="1">Multi-pass membrane protein</topology>
    </subcellularLocation>
</comment>
<keyword evidence="5 6" id="KW-0472">Membrane</keyword>
<dbReference type="InterPro" id="IPR020846">
    <property type="entry name" value="MFS_dom"/>
</dbReference>
<keyword evidence="4 6" id="KW-1133">Transmembrane helix</keyword>
<evidence type="ECO:0000313" key="8">
    <source>
        <dbReference type="EMBL" id="TVX94321.1"/>
    </source>
</evidence>
<reference evidence="8 9" key="1">
    <citation type="submission" date="2019-07" db="EMBL/GenBank/DDBJ databases">
        <authorList>
            <person name="Kim J."/>
        </authorList>
    </citation>
    <scope>NUCLEOTIDE SEQUENCE [LARGE SCALE GENOMIC DNA]</scope>
    <source>
        <strain evidence="8 9">N4</strain>
    </source>
</reference>
<evidence type="ECO:0000256" key="1">
    <source>
        <dbReference type="ARBA" id="ARBA00004651"/>
    </source>
</evidence>
<dbReference type="Proteomes" id="UP000318102">
    <property type="component" value="Unassembled WGS sequence"/>
</dbReference>
<evidence type="ECO:0000256" key="6">
    <source>
        <dbReference type="SAM" id="Phobius"/>
    </source>
</evidence>
<gene>
    <name evidence="8" type="ORF">FPZ44_15440</name>
</gene>
<feature type="transmembrane region" description="Helical" evidence="6">
    <location>
        <begin position="360"/>
        <end position="377"/>
    </location>
</feature>
<dbReference type="OrthoDB" id="9764596at2"/>
<organism evidence="8 9">
    <name type="scientific">Paenibacillus agilis</name>
    <dbReference type="NCBI Taxonomy" id="3020863"/>
    <lineage>
        <taxon>Bacteria</taxon>
        <taxon>Bacillati</taxon>
        <taxon>Bacillota</taxon>
        <taxon>Bacilli</taxon>
        <taxon>Bacillales</taxon>
        <taxon>Paenibacillaceae</taxon>
        <taxon>Paenibacillus</taxon>
    </lineage>
</organism>
<sequence>MGEQPLARKRTIFYATGNFSANVMAQMFAAYIVYYYVDILGARPSHVGIVMVMHGIIGAILNPLFGYVSDRYRTRWGRRIPYIAFGSIPLAAVFTLVWFPLAPQESIIYYFFGIVILFDILYVLVILNYSALFPEMFITIRERAAAASWKQMFGIVGMLVGVALPPLIYSEYGWESMGLVFGLCSAVFLLVTAAGAKERSNVNATKPIDLVKALRLTLRNRMFVIYVTGGFLVQFTFALLPAAIPFFSKYVLNAPELANTYMLGIVFLTAIPSVYVWARWTTKYGPRRAILAAIVLYMLSLLPLLFISTSAATYVTSLFIGFSLAGLMVLLEILLAEVIDQDEVKSGARREGMYFGMNGFIIRWGVSLQALIMSFLLENTGYVRDAAQQPELAIMGIRLMLAGIPIVALLFAFVCFYRLKVEA</sequence>
<feature type="domain" description="Major facilitator superfamily (MFS) profile" evidence="7">
    <location>
        <begin position="10"/>
        <end position="420"/>
    </location>
</feature>
<evidence type="ECO:0000256" key="5">
    <source>
        <dbReference type="ARBA" id="ARBA00023136"/>
    </source>
</evidence>
<feature type="transmembrane region" description="Helical" evidence="6">
    <location>
        <begin position="49"/>
        <end position="68"/>
    </location>
</feature>
<feature type="transmembrane region" description="Helical" evidence="6">
    <location>
        <begin position="260"/>
        <end position="278"/>
    </location>
</feature>
<dbReference type="Gene3D" id="1.20.1250.20">
    <property type="entry name" value="MFS general substrate transporter like domains"/>
    <property type="match status" value="2"/>
</dbReference>
<dbReference type="SUPFAM" id="SSF103473">
    <property type="entry name" value="MFS general substrate transporter"/>
    <property type="match status" value="1"/>
</dbReference>
<dbReference type="GO" id="GO:0015293">
    <property type="term" value="F:symporter activity"/>
    <property type="evidence" value="ECO:0007669"/>
    <property type="project" value="InterPro"/>
</dbReference>
<evidence type="ECO:0000256" key="4">
    <source>
        <dbReference type="ARBA" id="ARBA00022989"/>
    </source>
</evidence>
<keyword evidence="9" id="KW-1185">Reference proteome</keyword>
<feature type="transmembrane region" description="Helical" evidence="6">
    <location>
        <begin position="80"/>
        <end position="101"/>
    </location>
</feature>
<evidence type="ECO:0000259" key="7">
    <source>
        <dbReference type="PROSITE" id="PS50850"/>
    </source>
</evidence>
<dbReference type="CDD" id="cd17332">
    <property type="entry name" value="MFS_MelB_like"/>
    <property type="match status" value="1"/>
</dbReference>
<feature type="transmembrane region" description="Helical" evidence="6">
    <location>
        <begin position="290"/>
        <end position="312"/>
    </location>
</feature>
<evidence type="ECO:0000256" key="3">
    <source>
        <dbReference type="ARBA" id="ARBA00022692"/>
    </source>
</evidence>
<feature type="transmembrane region" description="Helical" evidence="6">
    <location>
        <begin position="176"/>
        <end position="196"/>
    </location>
</feature>
<accession>A0A559J382</accession>
<feature type="transmembrane region" description="Helical" evidence="6">
    <location>
        <begin position="12"/>
        <end position="37"/>
    </location>
</feature>
<evidence type="ECO:0000256" key="2">
    <source>
        <dbReference type="ARBA" id="ARBA00022448"/>
    </source>
</evidence>